<dbReference type="Proteomes" id="UP000606653">
    <property type="component" value="Unassembled WGS sequence"/>
</dbReference>
<accession>A0ABQ2L3Y4</accession>
<gene>
    <name evidence="1" type="ORF">GCM10010969_23190</name>
</gene>
<organism evidence="1 2">
    <name type="scientific">Saccharibacillus kuerlensis</name>
    <dbReference type="NCBI Taxonomy" id="459527"/>
    <lineage>
        <taxon>Bacteria</taxon>
        <taxon>Bacillati</taxon>
        <taxon>Bacillota</taxon>
        <taxon>Bacilli</taxon>
        <taxon>Bacillales</taxon>
        <taxon>Paenibacillaceae</taxon>
        <taxon>Saccharibacillus</taxon>
    </lineage>
</organism>
<evidence type="ECO:0008006" key="3">
    <source>
        <dbReference type="Google" id="ProtNLM"/>
    </source>
</evidence>
<dbReference type="EMBL" id="BMLN01000006">
    <property type="protein sequence ID" value="GGO01186.1"/>
    <property type="molecule type" value="Genomic_DNA"/>
</dbReference>
<name>A0ABQ2L3Y4_9BACL</name>
<reference evidence="2" key="1">
    <citation type="journal article" date="2019" name="Int. J. Syst. Evol. Microbiol.">
        <title>The Global Catalogue of Microorganisms (GCM) 10K type strain sequencing project: providing services to taxonomists for standard genome sequencing and annotation.</title>
        <authorList>
            <consortium name="The Broad Institute Genomics Platform"/>
            <consortium name="The Broad Institute Genome Sequencing Center for Infectious Disease"/>
            <person name="Wu L."/>
            <person name="Ma J."/>
        </authorList>
    </citation>
    <scope>NUCLEOTIDE SEQUENCE [LARGE SCALE GENOMIC DNA]</scope>
    <source>
        <strain evidence="2">CGMCC 1.6964</strain>
    </source>
</reference>
<evidence type="ECO:0000313" key="2">
    <source>
        <dbReference type="Proteomes" id="UP000606653"/>
    </source>
</evidence>
<sequence length="60" mass="6678">MDYSAEYEMTLISSENEQGYALSLGSDPKMNGLLVKDSNSYQGYSIPLKDAEKLRDILGK</sequence>
<evidence type="ECO:0000313" key="1">
    <source>
        <dbReference type="EMBL" id="GGO01186.1"/>
    </source>
</evidence>
<keyword evidence="2" id="KW-1185">Reference proteome</keyword>
<protein>
    <recommendedName>
        <fullName evidence="3">Lipoprotein</fullName>
    </recommendedName>
</protein>
<comment type="caution">
    <text evidence="1">The sequence shown here is derived from an EMBL/GenBank/DDBJ whole genome shotgun (WGS) entry which is preliminary data.</text>
</comment>
<proteinExistence type="predicted"/>